<evidence type="ECO:0000256" key="2">
    <source>
        <dbReference type="SAM" id="Phobius"/>
    </source>
</evidence>
<feature type="transmembrane region" description="Helical" evidence="2">
    <location>
        <begin position="7"/>
        <end position="29"/>
    </location>
</feature>
<keyword evidence="2" id="KW-1133">Transmembrane helix</keyword>
<gene>
    <name evidence="3" type="ORF">V22_04780</name>
</gene>
<name>A0A517T4F5_9PLAN</name>
<feature type="region of interest" description="Disordered" evidence="1">
    <location>
        <begin position="126"/>
        <end position="169"/>
    </location>
</feature>
<dbReference type="Proteomes" id="UP000319976">
    <property type="component" value="Chromosome"/>
</dbReference>
<dbReference type="KEGG" id="chya:V22_04780"/>
<evidence type="ECO:0000313" key="4">
    <source>
        <dbReference type="Proteomes" id="UP000319976"/>
    </source>
</evidence>
<accession>A0A517T4F5</accession>
<feature type="region of interest" description="Disordered" evidence="1">
    <location>
        <begin position="73"/>
        <end position="93"/>
    </location>
</feature>
<dbReference type="RefSeq" id="WP_145259439.1">
    <property type="nucleotide sequence ID" value="NZ_CP036316.1"/>
</dbReference>
<feature type="transmembrane region" description="Helical" evidence="2">
    <location>
        <begin position="35"/>
        <end position="62"/>
    </location>
</feature>
<organism evidence="3 4">
    <name type="scientific">Calycomorphotria hydatis</name>
    <dbReference type="NCBI Taxonomy" id="2528027"/>
    <lineage>
        <taxon>Bacteria</taxon>
        <taxon>Pseudomonadati</taxon>
        <taxon>Planctomycetota</taxon>
        <taxon>Planctomycetia</taxon>
        <taxon>Planctomycetales</taxon>
        <taxon>Planctomycetaceae</taxon>
        <taxon>Calycomorphotria</taxon>
    </lineage>
</organism>
<sequence length="169" mass="18537">MGKITFAITSLVAAIPAGFLGYLVVMAFLNQFEHLPVMLSVVLGFTLLICLLVVAAPVAILLGPSPEPRRMAGAAMGGGNYVQDEDVDESGLPPSVTAEYAENNFETGMTHEVEATDENFDYEDDTFGETREDIFSEDDDDAFGETSDDYFDEGDADEFEDFEDFEDER</sequence>
<dbReference type="OrthoDB" id="292328at2"/>
<evidence type="ECO:0000256" key="1">
    <source>
        <dbReference type="SAM" id="MobiDB-lite"/>
    </source>
</evidence>
<proteinExistence type="predicted"/>
<reference evidence="3 4" key="1">
    <citation type="submission" date="2019-02" db="EMBL/GenBank/DDBJ databases">
        <title>Deep-cultivation of Planctomycetes and their phenomic and genomic characterization uncovers novel biology.</title>
        <authorList>
            <person name="Wiegand S."/>
            <person name="Jogler M."/>
            <person name="Boedeker C."/>
            <person name="Pinto D."/>
            <person name="Vollmers J."/>
            <person name="Rivas-Marin E."/>
            <person name="Kohn T."/>
            <person name="Peeters S.H."/>
            <person name="Heuer A."/>
            <person name="Rast P."/>
            <person name="Oberbeckmann S."/>
            <person name="Bunk B."/>
            <person name="Jeske O."/>
            <person name="Meyerdierks A."/>
            <person name="Storesund J.E."/>
            <person name="Kallscheuer N."/>
            <person name="Luecker S."/>
            <person name="Lage O.M."/>
            <person name="Pohl T."/>
            <person name="Merkel B.J."/>
            <person name="Hornburger P."/>
            <person name="Mueller R.-W."/>
            <person name="Bruemmer F."/>
            <person name="Labrenz M."/>
            <person name="Spormann A.M."/>
            <person name="Op den Camp H."/>
            <person name="Overmann J."/>
            <person name="Amann R."/>
            <person name="Jetten M.S.M."/>
            <person name="Mascher T."/>
            <person name="Medema M.H."/>
            <person name="Devos D.P."/>
            <person name="Kaster A.-K."/>
            <person name="Ovreas L."/>
            <person name="Rohde M."/>
            <person name="Galperin M.Y."/>
            <person name="Jogler C."/>
        </authorList>
    </citation>
    <scope>NUCLEOTIDE SEQUENCE [LARGE SCALE GENOMIC DNA]</scope>
    <source>
        <strain evidence="3 4">V22</strain>
    </source>
</reference>
<keyword evidence="4" id="KW-1185">Reference proteome</keyword>
<feature type="compositionally biased region" description="Acidic residues" evidence="1">
    <location>
        <begin position="135"/>
        <end position="169"/>
    </location>
</feature>
<dbReference type="EMBL" id="CP036316">
    <property type="protein sequence ID" value="QDT63259.1"/>
    <property type="molecule type" value="Genomic_DNA"/>
</dbReference>
<keyword evidence="2" id="KW-0472">Membrane</keyword>
<protein>
    <submittedName>
        <fullName evidence="3">Uncharacterized protein</fullName>
    </submittedName>
</protein>
<evidence type="ECO:0000313" key="3">
    <source>
        <dbReference type="EMBL" id="QDT63259.1"/>
    </source>
</evidence>
<keyword evidence="2" id="KW-0812">Transmembrane</keyword>
<dbReference type="AlphaFoldDB" id="A0A517T4F5"/>